<name>A0AB73FU64_9BURK</name>
<dbReference type="EMBL" id="LOZE01000133">
    <property type="protein sequence ID" value="KVM21122.1"/>
    <property type="molecule type" value="Genomic_DNA"/>
</dbReference>
<evidence type="ECO:0000313" key="1">
    <source>
        <dbReference type="EMBL" id="KVM21122.1"/>
    </source>
</evidence>
<comment type="caution">
    <text evidence="1">The sequence shown here is derived from an EMBL/GenBank/DDBJ whole genome shotgun (WGS) entry which is preliminary data.</text>
</comment>
<dbReference type="Proteomes" id="UP000061665">
    <property type="component" value="Unassembled WGS sequence"/>
</dbReference>
<protein>
    <submittedName>
        <fullName evidence="1">Uncharacterized protein</fullName>
    </submittedName>
</protein>
<proteinExistence type="predicted"/>
<sequence>MRLETTPDLHAGTTDALVAYMTDCRFTEAHLTWGCLFLAAEYVYQPRPRFWQDFDLTYFVNAMTRCIPNWRIAVEGANRSVDVLLQDIEEFLHCNAFDEANAEMMLALPAHERPTDATSAFDWLSAQSARNGLKSNLEFARRDGDACGEHALVVLHCLEEAAAGRTVDRVGTIVARGYRDDIMSGRIPDDTEATDDED</sequence>
<evidence type="ECO:0000313" key="2">
    <source>
        <dbReference type="Proteomes" id="UP000061665"/>
    </source>
</evidence>
<accession>A0AB73FU64</accession>
<dbReference type="RefSeq" id="WP_059727382.1">
    <property type="nucleotide sequence ID" value="NZ_LOYI01000128.1"/>
</dbReference>
<reference evidence="1 2" key="1">
    <citation type="submission" date="2015-11" db="EMBL/GenBank/DDBJ databases">
        <title>Expanding the genomic diversity of Burkholderia species for the development of highly accurate diagnostics.</title>
        <authorList>
            <person name="Sahl J."/>
            <person name="Keim P."/>
            <person name="Wagner D."/>
        </authorList>
    </citation>
    <scope>NUCLEOTIDE SEQUENCE [LARGE SCALE GENOMIC DNA]</scope>
    <source>
        <strain evidence="1 2">MSMB2058</strain>
    </source>
</reference>
<gene>
    <name evidence="1" type="ORF">WJ53_00270</name>
</gene>
<organism evidence="1 2">
    <name type="scientific">Burkholderia ubonensis</name>
    <dbReference type="NCBI Taxonomy" id="101571"/>
    <lineage>
        <taxon>Bacteria</taxon>
        <taxon>Pseudomonadati</taxon>
        <taxon>Pseudomonadota</taxon>
        <taxon>Betaproteobacteria</taxon>
        <taxon>Burkholderiales</taxon>
        <taxon>Burkholderiaceae</taxon>
        <taxon>Burkholderia</taxon>
        <taxon>Burkholderia cepacia complex</taxon>
    </lineage>
</organism>
<dbReference type="AlphaFoldDB" id="A0AB73FU64"/>